<dbReference type="PANTHER" id="PTHR19847">
    <property type="entry name" value="DDB1- AND CUL4-ASSOCIATED FACTOR 11"/>
    <property type="match status" value="1"/>
</dbReference>
<dbReference type="STRING" id="1344416.A0A139AEX0"/>
<dbReference type="InterPro" id="IPR051859">
    <property type="entry name" value="DCAF"/>
</dbReference>
<evidence type="ECO:0000256" key="1">
    <source>
        <dbReference type="PROSITE-ProRule" id="PRU00221"/>
    </source>
</evidence>
<keyword evidence="1" id="KW-0853">WD repeat</keyword>
<dbReference type="PROSITE" id="PS50082">
    <property type="entry name" value="WD_REPEATS_2"/>
    <property type="match status" value="2"/>
</dbReference>
<evidence type="ECO:0000313" key="3">
    <source>
        <dbReference type="Proteomes" id="UP000070544"/>
    </source>
</evidence>
<feature type="repeat" description="WD" evidence="1">
    <location>
        <begin position="209"/>
        <end position="243"/>
    </location>
</feature>
<dbReference type="PANTHER" id="PTHR19847:SF7">
    <property type="entry name" value="DDB1- AND CUL4-ASSOCIATED FACTOR 11"/>
    <property type="match status" value="1"/>
</dbReference>
<keyword evidence="3" id="KW-1185">Reference proteome</keyword>
<dbReference type="Gene3D" id="2.130.10.10">
    <property type="entry name" value="YVTN repeat-like/Quinoprotein amine dehydrogenase"/>
    <property type="match status" value="2"/>
</dbReference>
<dbReference type="InterPro" id="IPR036322">
    <property type="entry name" value="WD40_repeat_dom_sf"/>
</dbReference>
<reference evidence="2 3" key="1">
    <citation type="journal article" date="2015" name="Genome Biol. Evol.">
        <title>Phylogenomic analyses indicate that early fungi evolved digesting cell walls of algal ancestors of land plants.</title>
        <authorList>
            <person name="Chang Y."/>
            <person name="Wang S."/>
            <person name="Sekimoto S."/>
            <person name="Aerts A.L."/>
            <person name="Choi C."/>
            <person name="Clum A."/>
            <person name="LaButti K.M."/>
            <person name="Lindquist E.A."/>
            <person name="Yee Ngan C."/>
            <person name="Ohm R.A."/>
            <person name="Salamov A.A."/>
            <person name="Grigoriev I.V."/>
            <person name="Spatafora J.W."/>
            <person name="Berbee M.L."/>
        </authorList>
    </citation>
    <scope>NUCLEOTIDE SEQUENCE [LARGE SCALE GENOMIC DNA]</scope>
    <source>
        <strain evidence="2 3">JEL478</strain>
    </source>
</reference>
<dbReference type="EMBL" id="KQ965763">
    <property type="protein sequence ID" value="KXS15327.1"/>
    <property type="molecule type" value="Genomic_DNA"/>
</dbReference>
<evidence type="ECO:0000313" key="2">
    <source>
        <dbReference type="EMBL" id="KXS15327.1"/>
    </source>
</evidence>
<dbReference type="SUPFAM" id="SSF50978">
    <property type="entry name" value="WD40 repeat-like"/>
    <property type="match status" value="1"/>
</dbReference>
<gene>
    <name evidence="2" type="ORF">M427DRAFT_98966</name>
</gene>
<dbReference type="GO" id="GO:0080008">
    <property type="term" value="C:Cul4-RING E3 ubiquitin ligase complex"/>
    <property type="evidence" value="ECO:0007669"/>
    <property type="project" value="TreeGrafter"/>
</dbReference>
<feature type="repeat" description="WD" evidence="1">
    <location>
        <begin position="163"/>
        <end position="205"/>
    </location>
</feature>
<dbReference type="PROSITE" id="PS50294">
    <property type="entry name" value="WD_REPEATS_REGION"/>
    <property type="match status" value="1"/>
</dbReference>
<dbReference type="GO" id="GO:0043161">
    <property type="term" value="P:proteasome-mediated ubiquitin-dependent protein catabolic process"/>
    <property type="evidence" value="ECO:0007669"/>
    <property type="project" value="TreeGrafter"/>
</dbReference>
<dbReference type="InterPro" id="IPR015943">
    <property type="entry name" value="WD40/YVTN_repeat-like_dom_sf"/>
</dbReference>
<dbReference type="OMA" id="EHTFPQM"/>
<dbReference type="OrthoDB" id="63070at2759"/>
<dbReference type="InterPro" id="IPR001680">
    <property type="entry name" value="WD40_rpt"/>
</dbReference>
<dbReference type="Proteomes" id="UP000070544">
    <property type="component" value="Unassembled WGS sequence"/>
</dbReference>
<dbReference type="SMART" id="SM00320">
    <property type="entry name" value="WD40"/>
    <property type="match status" value="5"/>
</dbReference>
<organism evidence="2 3">
    <name type="scientific">Gonapodya prolifera (strain JEL478)</name>
    <name type="common">Monoblepharis prolifera</name>
    <dbReference type="NCBI Taxonomy" id="1344416"/>
    <lineage>
        <taxon>Eukaryota</taxon>
        <taxon>Fungi</taxon>
        <taxon>Fungi incertae sedis</taxon>
        <taxon>Chytridiomycota</taxon>
        <taxon>Chytridiomycota incertae sedis</taxon>
        <taxon>Monoblepharidomycetes</taxon>
        <taxon>Monoblepharidales</taxon>
        <taxon>Gonapodyaceae</taxon>
        <taxon>Gonapodya</taxon>
    </lineage>
</organism>
<dbReference type="AlphaFoldDB" id="A0A139AEX0"/>
<dbReference type="Pfam" id="PF00400">
    <property type="entry name" value="WD40"/>
    <property type="match status" value="4"/>
</dbReference>
<accession>A0A139AEX0</accession>
<name>A0A139AEX0_GONPJ</name>
<sequence>MKKFLPSSSSSTILRRASSRIYCGQFTPSGNLFYCAGQDWTLHVFDSRDPLKMQHLADIPCVRGQWTVTDATADQEGRWLAYASITPVVYLTPTGDSESNFSPPIKGGLGSRQVALDFDPAQSLNFGLWSVRFSADARELVAGASDGNIFVYDIERKEVLLRIDGHDEDVNAVCFADESTNVLFSGSDDSFVKVWDRRSLRSNRPSGVLMGHTEGITYVDTKGDGRYLLSTAKDQTSKLFDVRRMYDADDFQRRWNTRQGKTQLDKRLDWDYRYMAYPGPPTHRHPEDRSVQTYRGHKVLKTLIRSRFTPSSYTGQGYVYAGSADGKVRFYDVLSGECVNTVDVQSVVKSNPELSEHTTGHGRYLWGRRSRGGECVTRDVTMHPHLPVLVTTSWCKLLS</sequence>
<proteinExistence type="predicted"/>
<protein>
    <submittedName>
        <fullName evidence="2">WD40 repeat-like protein</fullName>
    </submittedName>
</protein>